<dbReference type="Proteomes" id="UP001501442">
    <property type="component" value="Unassembled WGS sequence"/>
</dbReference>
<gene>
    <name evidence="1" type="ORF">GCM10023196_010570</name>
</gene>
<organism evidence="1 2">
    <name type="scientific">Actinoallomurus vinaceus</name>
    <dbReference type="NCBI Taxonomy" id="1080074"/>
    <lineage>
        <taxon>Bacteria</taxon>
        <taxon>Bacillati</taxon>
        <taxon>Actinomycetota</taxon>
        <taxon>Actinomycetes</taxon>
        <taxon>Streptosporangiales</taxon>
        <taxon>Thermomonosporaceae</taxon>
        <taxon>Actinoallomurus</taxon>
    </lineage>
</organism>
<reference evidence="2" key="1">
    <citation type="journal article" date="2019" name="Int. J. Syst. Evol. Microbiol.">
        <title>The Global Catalogue of Microorganisms (GCM) 10K type strain sequencing project: providing services to taxonomists for standard genome sequencing and annotation.</title>
        <authorList>
            <consortium name="The Broad Institute Genomics Platform"/>
            <consortium name="The Broad Institute Genome Sequencing Center for Infectious Disease"/>
            <person name="Wu L."/>
            <person name="Ma J."/>
        </authorList>
    </citation>
    <scope>NUCLEOTIDE SEQUENCE [LARGE SCALE GENOMIC DNA]</scope>
    <source>
        <strain evidence="2">JCM 17939</strain>
    </source>
</reference>
<comment type="caution">
    <text evidence="1">The sequence shown here is derived from an EMBL/GenBank/DDBJ whole genome shotgun (WGS) entry which is preliminary data.</text>
</comment>
<dbReference type="EMBL" id="BAABHK010000001">
    <property type="protein sequence ID" value="GAA4621612.1"/>
    <property type="molecule type" value="Genomic_DNA"/>
</dbReference>
<evidence type="ECO:0000313" key="1">
    <source>
        <dbReference type="EMBL" id="GAA4621612.1"/>
    </source>
</evidence>
<evidence type="ECO:0000313" key="2">
    <source>
        <dbReference type="Proteomes" id="UP001501442"/>
    </source>
</evidence>
<name>A0ABP8U4P7_9ACTN</name>
<evidence type="ECO:0008006" key="3">
    <source>
        <dbReference type="Google" id="ProtNLM"/>
    </source>
</evidence>
<proteinExistence type="predicted"/>
<sequence>MLSIDGCLSRLMGVPGARSVTLVDCATGLCVASAGREDVVDRHENAAGTTEVVRAILADPAMSSTSTGDDIEEIIVCGANGYHLLAAVGTSADALLFLHLLIDRTQGNLALARHRLQTMVQEMAGPERAR</sequence>
<keyword evidence="2" id="KW-1185">Reference proteome</keyword>
<dbReference type="Gene3D" id="3.30.450.30">
    <property type="entry name" value="Dynein light chain 2a, cytoplasmic"/>
    <property type="match status" value="1"/>
</dbReference>
<accession>A0ABP8U4P7</accession>
<protein>
    <recommendedName>
        <fullName evidence="3">Roadblock/LAMTOR2 domain-containing protein</fullName>
    </recommendedName>
</protein>
<dbReference type="SUPFAM" id="SSF103196">
    <property type="entry name" value="Roadblock/LC7 domain"/>
    <property type="match status" value="1"/>
</dbReference>